<sequence>MRKHKPRRKHKEVTEVPHTEPQAKVRVPTPSHDPLLSGEDRLQLNELMDICTKLSDRVISLEQIKTNQAVKIEKLKKRAKKLEGKKKKRTHGLKRLYKGRIAEIDSNEDLFLIDETAQDQGRIKDQDLFRVHDLDSDEVFVDVTTGKNVKQDAIAAESIKAKGVTIQEPIEFRTTSPPQPSQPPRAKDKGKGIMVEPEKPLKMKDQIALDEDVARKLEAEMKAKMDEE</sequence>
<organism evidence="2">
    <name type="scientific">Tanacetum cinerariifolium</name>
    <name type="common">Dalmatian daisy</name>
    <name type="synonym">Chrysanthemum cinerariifolium</name>
    <dbReference type="NCBI Taxonomy" id="118510"/>
    <lineage>
        <taxon>Eukaryota</taxon>
        <taxon>Viridiplantae</taxon>
        <taxon>Streptophyta</taxon>
        <taxon>Embryophyta</taxon>
        <taxon>Tracheophyta</taxon>
        <taxon>Spermatophyta</taxon>
        <taxon>Magnoliopsida</taxon>
        <taxon>eudicotyledons</taxon>
        <taxon>Gunneridae</taxon>
        <taxon>Pentapetalae</taxon>
        <taxon>asterids</taxon>
        <taxon>campanulids</taxon>
        <taxon>Asterales</taxon>
        <taxon>Asteraceae</taxon>
        <taxon>Asteroideae</taxon>
        <taxon>Anthemideae</taxon>
        <taxon>Anthemidinae</taxon>
        <taxon>Tanacetum</taxon>
    </lineage>
</organism>
<proteinExistence type="predicted"/>
<feature type="region of interest" description="Disordered" evidence="1">
    <location>
        <begin position="1"/>
        <end position="37"/>
    </location>
</feature>
<feature type="compositionally biased region" description="Basic and acidic residues" evidence="1">
    <location>
        <begin position="185"/>
        <end position="202"/>
    </location>
</feature>
<feature type="compositionally biased region" description="Basic and acidic residues" evidence="1">
    <location>
        <begin position="12"/>
        <end position="23"/>
    </location>
</feature>
<dbReference type="AlphaFoldDB" id="A0A6L2K7Z2"/>
<feature type="region of interest" description="Disordered" evidence="1">
    <location>
        <begin position="170"/>
        <end position="202"/>
    </location>
</feature>
<dbReference type="InterPro" id="IPR038077">
    <property type="entry name" value="Troponin_sf"/>
</dbReference>
<protein>
    <submittedName>
        <fullName evidence="2">Uncharacterized protein</fullName>
    </submittedName>
</protein>
<feature type="compositionally biased region" description="Basic residues" evidence="1">
    <location>
        <begin position="1"/>
        <end position="11"/>
    </location>
</feature>
<evidence type="ECO:0000256" key="1">
    <source>
        <dbReference type="SAM" id="MobiDB-lite"/>
    </source>
</evidence>
<dbReference type="EMBL" id="BKCJ010001901">
    <property type="protein sequence ID" value="GEU44847.1"/>
    <property type="molecule type" value="Genomic_DNA"/>
</dbReference>
<reference evidence="2" key="1">
    <citation type="journal article" date="2019" name="Sci. Rep.">
        <title>Draft genome of Tanacetum cinerariifolium, the natural source of mosquito coil.</title>
        <authorList>
            <person name="Yamashiro T."/>
            <person name="Shiraishi A."/>
            <person name="Satake H."/>
            <person name="Nakayama K."/>
        </authorList>
    </citation>
    <scope>NUCLEOTIDE SEQUENCE</scope>
</reference>
<comment type="caution">
    <text evidence="2">The sequence shown here is derived from an EMBL/GenBank/DDBJ whole genome shotgun (WGS) entry which is preliminary data.</text>
</comment>
<name>A0A6L2K7Z2_TANCI</name>
<gene>
    <name evidence="2" type="ORF">Tci_016825</name>
</gene>
<evidence type="ECO:0000313" key="2">
    <source>
        <dbReference type="EMBL" id="GEU44847.1"/>
    </source>
</evidence>
<accession>A0A6L2K7Z2</accession>
<dbReference type="SUPFAM" id="SSF90250">
    <property type="entry name" value="Troponin coil-coiled subunits"/>
    <property type="match status" value="1"/>
</dbReference>